<dbReference type="Gene3D" id="1.10.260.40">
    <property type="entry name" value="lambda repressor-like DNA-binding domains"/>
    <property type="match status" value="1"/>
</dbReference>
<dbReference type="PANTHER" id="PTHR46797:SF20">
    <property type="entry name" value="BLR4304 PROTEIN"/>
    <property type="match status" value="1"/>
</dbReference>
<evidence type="ECO:0000259" key="2">
    <source>
        <dbReference type="PROSITE" id="PS50943"/>
    </source>
</evidence>
<sequence>MPKKPAAPPQIDHALVGERLRAARKARGLTLAQLSEQSGVAVSTISKAERADIALTYDKFAALAHALEVDFADLFAQPGKARTRRMTPCFTAAGTQPVYDTPNYDYGLIAHSLSGKRMVPIRARVRARSLAEFPDYIRHAGEEFVFLLSGTLRLEFENGSAYTLAPGDSLYFDSTIGHVYLSTGDAPAEALVCCVDTGAHRGEGVI</sequence>
<dbReference type="GO" id="GO:0005829">
    <property type="term" value="C:cytosol"/>
    <property type="evidence" value="ECO:0007669"/>
    <property type="project" value="TreeGrafter"/>
</dbReference>
<dbReference type="InterPro" id="IPR011051">
    <property type="entry name" value="RmlC_Cupin_sf"/>
</dbReference>
<dbReference type="PANTHER" id="PTHR46797">
    <property type="entry name" value="HTH-TYPE TRANSCRIPTIONAL REGULATOR"/>
    <property type="match status" value="1"/>
</dbReference>
<dbReference type="Gene3D" id="2.60.120.10">
    <property type="entry name" value="Jelly Rolls"/>
    <property type="match status" value="1"/>
</dbReference>
<dbReference type="InterPro" id="IPR050807">
    <property type="entry name" value="TransReg_Diox_bact_type"/>
</dbReference>
<dbReference type="OrthoDB" id="9805356at2"/>
<reference evidence="4" key="1">
    <citation type="submission" date="2017-04" db="EMBL/GenBank/DDBJ databases">
        <authorList>
            <person name="Varghese N."/>
            <person name="Submissions S."/>
        </authorList>
    </citation>
    <scope>NUCLEOTIDE SEQUENCE [LARGE SCALE GENOMIC DNA]</scope>
    <source>
        <strain evidence="4">Ballard 720</strain>
    </source>
</reference>
<proteinExistence type="predicted"/>
<dbReference type="GO" id="GO:0003677">
    <property type="term" value="F:DNA binding"/>
    <property type="evidence" value="ECO:0007669"/>
    <property type="project" value="UniProtKB-KW"/>
</dbReference>
<dbReference type="SUPFAM" id="SSF51182">
    <property type="entry name" value="RmlC-like cupins"/>
    <property type="match status" value="1"/>
</dbReference>
<dbReference type="InterPro" id="IPR010982">
    <property type="entry name" value="Lambda_DNA-bd_dom_sf"/>
</dbReference>
<dbReference type="InterPro" id="IPR001387">
    <property type="entry name" value="Cro/C1-type_HTH"/>
</dbReference>
<dbReference type="EMBL" id="FXAH01000015">
    <property type="protein sequence ID" value="SMF68103.1"/>
    <property type="molecule type" value="Genomic_DNA"/>
</dbReference>
<dbReference type="Pfam" id="PF07883">
    <property type="entry name" value="Cupin_2"/>
    <property type="match status" value="1"/>
</dbReference>
<dbReference type="PROSITE" id="PS50943">
    <property type="entry name" value="HTH_CROC1"/>
    <property type="match status" value="1"/>
</dbReference>
<evidence type="ECO:0000313" key="4">
    <source>
        <dbReference type="Proteomes" id="UP000192911"/>
    </source>
</evidence>
<dbReference type="SMART" id="SM00530">
    <property type="entry name" value="HTH_XRE"/>
    <property type="match status" value="1"/>
</dbReference>
<keyword evidence="4" id="KW-1185">Reference proteome</keyword>
<feature type="domain" description="HTH cro/C1-type" evidence="2">
    <location>
        <begin position="20"/>
        <end position="74"/>
    </location>
</feature>
<dbReference type="AlphaFoldDB" id="A0A1X7GDK5"/>
<gene>
    <name evidence="3" type="ORF">SAMN06295900_11558</name>
</gene>
<evidence type="ECO:0000313" key="3">
    <source>
        <dbReference type="EMBL" id="SMF68103.1"/>
    </source>
</evidence>
<name>A0A1X7GDK5_TRICW</name>
<protein>
    <submittedName>
        <fullName evidence="3">Transcriptional regulator, XRE family with cupin sensor</fullName>
    </submittedName>
</protein>
<dbReference type="Proteomes" id="UP000192911">
    <property type="component" value="Unassembled WGS sequence"/>
</dbReference>
<dbReference type="CDD" id="cd02209">
    <property type="entry name" value="cupin_XRE_C"/>
    <property type="match status" value="1"/>
</dbReference>
<dbReference type="GeneID" id="95552743"/>
<dbReference type="RefSeq" id="WP_085229663.1">
    <property type="nucleotide sequence ID" value="NZ_BSQD01000008.1"/>
</dbReference>
<dbReference type="STRING" id="28094.SAMN06295900_11558"/>
<dbReference type="Pfam" id="PF01381">
    <property type="entry name" value="HTH_3"/>
    <property type="match status" value="1"/>
</dbReference>
<dbReference type="CDD" id="cd00093">
    <property type="entry name" value="HTH_XRE"/>
    <property type="match status" value="1"/>
</dbReference>
<dbReference type="GO" id="GO:0003700">
    <property type="term" value="F:DNA-binding transcription factor activity"/>
    <property type="evidence" value="ECO:0007669"/>
    <property type="project" value="TreeGrafter"/>
</dbReference>
<dbReference type="SUPFAM" id="SSF47413">
    <property type="entry name" value="lambda repressor-like DNA-binding domains"/>
    <property type="match status" value="1"/>
</dbReference>
<dbReference type="InterPro" id="IPR013096">
    <property type="entry name" value="Cupin_2"/>
</dbReference>
<dbReference type="InterPro" id="IPR014710">
    <property type="entry name" value="RmlC-like_jellyroll"/>
</dbReference>
<accession>A0A1X7GDK5</accession>
<organism evidence="3 4">
    <name type="scientific">Trinickia caryophylli</name>
    <name type="common">Paraburkholderia caryophylli</name>
    <dbReference type="NCBI Taxonomy" id="28094"/>
    <lineage>
        <taxon>Bacteria</taxon>
        <taxon>Pseudomonadati</taxon>
        <taxon>Pseudomonadota</taxon>
        <taxon>Betaproteobacteria</taxon>
        <taxon>Burkholderiales</taxon>
        <taxon>Burkholderiaceae</taxon>
        <taxon>Trinickia</taxon>
    </lineage>
</organism>
<evidence type="ECO:0000256" key="1">
    <source>
        <dbReference type="ARBA" id="ARBA00023125"/>
    </source>
</evidence>
<keyword evidence="1" id="KW-0238">DNA-binding</keyword>